<dbReference type="EMBL" id="SSMQ01000001">
    <property type="protein sequence ID" value="TKD13073.1"/>
    <property type="molecule type" value="Genomic_DNA"/>
</dbReference>
<proteinExistence type="predicted"/>
<dbReference type="RefSeq" id="WP_136926889.1">
    <property type="nucleotide sequence ID" value="NZ_SSMQ01000001.1"/>
</dbReference>
<reference evidence="2 3" key="1">
    <citation type="submission" date="2019-04" db="EMBL/GenBank/DDBJ databases">
        <authorList>
            <person name="Li Y."/>
            <person name="Wang J."/>
        </authorList>
    </citation>
    <scope>NUCLEOTIDE SEQUENCE [LARGE SCALE GENOMIC DNA]</scope>
    <source>
        <strain evidence="2 3">DSM 14668</strain>
    </source>
</reference>
<evidence type="ECO:0000313" key="2">
    <source>
        <dbReference type="EMBL" id="TKD13073.1"/>
    </source>
</evidence>
<name>A0A4V5PNN4_9BACT</name>
<sequence>MRALIVGFLFVWFAVLGPACFEPTCKNPKRGPPNGRSGEREGVLVQCNVVRHCQSGKGADRLPPTVDPQIIDTGSNFENATRCELKTEKNNLNDQCPFEVSPQIICLDPPGSNGCNAGTGEGSTVILVGSAASGDYRNDPSGEGEASGYGDGGGAGGQGGL</sequence>
<feature type="region of interest" description="Disordered" evidence="1">
    <location>
        <begin position="134"/>
        <end position="161"/>
    </location>
</feature>
<gene>
    <name evidence="2" type="ORF">E8A74_00510</name>
</gene>
<dbReference type="AlphaFoldDB" id="A0A4V5PNN4"/>
<evidence type="ECO:0000256" key="1">
    <source>
        <dbReference type="SAM" id="MobiDB-lite"/>
    </source>
</evidence>
<dbReference type="Proteomes" id="UP000309215">
    <property type="component" value="Unassembled WGS sequence"/>
</dbReference>
<feature type="compositionally biased region" description="Gly residues" evidence="1">
    <location>
        <begin position="145"/>
        <end position="161"/>
    </location>
</feature>
<accession>A0A4V5PNN4</accession>
<comment type="caution">
    <text evidence="2">The sequence shown here is derived from an EMBL/GenBank/DDBJ whole genome shotgun (WGS) entry which is preliminary data.</text>
</comment>
<evidence type="ECO:0000313" key="3">
    <source>
        <dbReference type="Proteomes" id="UP000309215"/>
    </source>
</evidence>
<keyword evidence="3" id="KW-1185">Reference proteome</keyword>
<organism evidence="2 3">
    <name type="scientific">Polyangium fumosum</name>
    <dbReference type="NCBI Taxonomy" id="889272"/>
    <lineage>
        <taxon>Bacteria</taxon>
        <taxon>Pseudomonadati</taxon>
        <taxon>Myxococcota</taxon>
        <taxon>Polyangia</taxon>
        <taxon>Polyangiales</taxon>
        <taxon>Polyangiaceae</taxon>
        <taxon>Polyangium</taxon>
    </lineage>
</organism>
<protein>
    <submittedName>
        <fullName evidence="2">Uncharacterized protein</fullName>
    </submittedName>
</protein>